<name>A0ABR1JWI7_9AGAR</name>
<evidence type="ECO:0000256" key="1">
    <source>
        <dbReference type="SAM" id="MobiDB-lite"/>
    </source>
</evidence>
<evidence type="ECO:0008006" key="4">
    <source>
        <dbReference type="Google" id="ProtNLM"/>
    </source>
</evidence>
<evidence type="ECO:0000313" key="2">
    <source>
        <dbReference type="EMBL" id="KAK7467216.1"/>
    </source>
</evidence>
<organism evidence="2 3">
    <name type="scientific">Marasmiellus scandens</name>
    <dbReference type="NCBI Taxonomy" id="2682957"/>
    <lineage>
        <taxon>Eukaryota</taxon>
        <taxon>Fungi</taxon>
        <taxon>Dikarya</taxon>
        <taxon>Basidiomycota</taxon>
        <taxon>Agaricomycotina</taxon>
        <taxon>Agaricomycetes</taxon>
        <taxon>Agaricomycetidae</taxon>
        <taxon>Agaricales</taxon>
        <taxon>Marasmiineae</taxon>
        <taxon>Omphalotaceae</taxon>
        <taxon>Marasmiellus</taxon>
    </lineage>
</organism>
<dbReference type="EMBL" id="JBANRG010000004">
    <property type="protein sequence ID" value="KAK7467216.1"/>
    <property type="molecule type" value="Genomic_DNA"/>
</dbReference>
<protein>
    <recommendedName>
        <fullName evidence="4">Brain protein I3</fullName>
    </recommendedName>
</protein>
<gene>
    <name evidence="2" type="ORF">VKT23_004274</name>
</gene>
<keyword evidence="3" id="KW-1185">Reference proteome</keyword>
<proteinExistence type="predicted"/>
<comment type="caution">
    <text evidence="2">The sequence shown here is derived from an EMBL/GenBank/DDBJ whole genome shotgun (WGS) entry which is preliminary data.</text>
</comment>
<dbReference type="Proteomes" id="UP001498398">
    <property type="component" value="Unassembled WGS sequence"/>
</dbReference>
<feature type="compositionally biased region" description="Low complexity" evidence="1">
    <location>
        <begin position="10"/>
        <end position="29"/>
    </location>
</feature>
<accession>A0ABR1JWI7</accession>
<sequence>MSSPPPQQPSPAYTSPYPPQGQSYPQDQPVNTQPPPMSNAQLGDQYRSALFAQCAQGIHQPETKYGVCGIITAVVCFPCGLICLFSDTEKKCSRCGVIL</sequence>
<reference evidence="2 3" key="1">
    <citation type="submission" date="2024-01" db="EMBL/GenBank/DDBJ databases">
        <title>A draft genome for the cacao thread blight pathogen Marasmiellus scandens.</title>
        <authorList>
            <person name="Baruah I.K."/>
            <person name="Leung J."/>
            <person name="Bukari Y."/>
            <person name="Amoako-Attah I."/>
            <person name="Meinhardt L.W."/>
            <person name="Bailey B.A."/>
            <person name="Cohen S.P."/>
        </authorList>
    </citation>
    <scope>NUCLEOTIDE SEQUENCE [LARGE SCALE GENOMIC DNA]</scope>
    <source>
        <strain evidence="2 3">GH-19</strain>
    </source>
</reference>
<feature type="region of interest" description="Disordered" evidence="1">
    <location>
        <begin position="1"/>
        <end position="42"/>
    </location>
</feature>
<evidence type="ECO:0000313" key="3">
    <source>
        <dbReference type="Proteomes" id="UP001498398"/>
    </source>
</evidence>